<dbReference type="RefSeq" id="WP_254166449.1">
    <property type="nucleotide sequence ID" value="NZ_JAHESF010000020.1"/>
</dbReference>
<dbReference type="InterPro" id="IPR007048">
    <property type="entry name" value="IraD/Gp25-like"/>
</dbReference>
<dbReference type="Gene3D" id="3.10.450.40">
    <property type="match status" value="1"/>
</dbReference>
<proteinExistence type="predicted"/>
<evidence type="ECO:0000313" key="3">
    <source>
        <dbReference type="Proteomes" id="UP001319200"/>
    </source>
</evidence>
<protein>
    <submittedName>
        <fullName evidence="2">GPW/gp25 family protein</fullName>
    </submittedName>
</protein>
<organism evidence="2 3">
    <name type="scientific">Chryseosolibacter histidini</name>
    <dbReference type="NCBI Taxonomy" id="2782349"/>
    <lineage>
        <taxon>Bacteria</taxon>
        <taxon>Pseudomonadati</taxon>
        <taxon>Bacteroidota</taxon>
        <taxon>Cytophagia</taxon>
        <taxon>Cytophagales</taxon>
        <taxon>Chryseotaleaceae</taxon>
        <taxon>Chryseosolibacter</taxon>
    </lineage>
</organism>
<accession>A0AAP2DMF4</accession>
<keyword evidence="3" id="KW-1185">Reference proteome</keyword>
<dbReference type="EMBL" id="JAHESF010000020">
    <property type="protein sequence ID" value="MBT1699061.1"/>
    <property type="molecule type" value="Genomic_DNA"/>
</dbReference>
<dbReference type="Pfam" id="PF04965">
    <property type="entry name" value="GPW_gp25"/>
    <property type="match status" value="1"/>
</dbReference>
<reference evidence="2 3" key="1">
    <citation type="submission" date="2021-05" db="EMBL/GenBank/DDBJ databases">
        <title>A Polyphasic approach of four new species of the genus Ohtaekwangia: Ohtaekwangia histidinii sp. nov., Ohtaekwangia cretensis sp. nov., Ohtaekwangia indiensis sp. nov., Ohtaekwangia reichenbachii sp. nov. from diverse environment.</title>
        <authorList>
            <person name="Octaviana S."/>
        </authorList>
    </citation>
    <scope>NUCLEOTIDE SEQUENCE [LARGE SCALE GENOMIC DNA]</scope>
    <source>
        <strain evidence="2 3">PWU4</strain>
    </source>
</reference>
<dbReference type="AlphaFoldDB" id="A0AAP2DMF4"/>
<dbReference type="SUPFAM" id="SSF160719">
    <property type="entry name" value="gpW/gp25-like"/>
    <property type="match status" value="1"/>
</dbReference>
<gene>
    <name evidence="2" type="ORF">KK083_19355</name>
</gene>
<evidence type="ECO:0000259" key="1">
    <source>
        <dbReference type="Pfam" id="PF04965"/>
    </source>
</evidence>
<dbReference type="Proteomes" id="UP001319200">
    <property type="component" value="Unassembled WGS sequence"/>
</dbReference>
<comment type="caution">
    <text evidence="2">The sequence shown here is derived from an EMBL/GenBank/DDBJ whole genome shotgun (WGS) entry which is preliminary data.</text>
</comment>
<name>A0AAP2DMF4_9BACT</name>
<feature type="domain" description="IraD/Gp25-like" evidence="1">
    <location>
        <begin position="27"/>
        <end position="117"/>
    </location>
</feature>
<sequence length="134" mass="15340">MAETFLGRGWSFPPAFTEGGREVTMVSDEEDVRQSLEIILSTQAGERTMLADFGSDLYHSLFEEVDQQLMNRLTDTISDVILQYEPRISLEQVEVLQSEHSGSVLLVSLHYIIRAVNSRYNMVYPFYIREAVSQ</sequence>
<evidence type="ECO:0000313" key="2">
    <source>
        <dbReference type="EMBL" id="MBT1699061.1"/>
    </source>
</evidence>